<dbReference type="EMBL" id="ADKX01000017">
    <property type="protein sequence ID" value="EFW05699.1"/>
    <property type="molecule type" value="Genomic_DNA"/>
</dbReference>
<dbReference type="AlphaFoldDB" id="E7G8I7"/>
<keyword evidence="2" id="KW-0560">Oxidoreductase</keyword>
<feature type="domain" description="VOC" evidence="1">
    <location>
        <begin position="1"/>
        <end position="121"/>
    </location>
</feature>
<dbReference type="eggNOG" id="COG0346">
    <property type="taxonomic scope" value="Bacteria"/>
</dbReference>
<dbReference type="RefSeq" id="WP_008788191.1">
    <property type="nucleotide sequence ID" value="NZ_AKCB01000002.1"/>
</dbReference>
<dbReference type="InterPro" id="IPR025870">
    <property type="entry name" value="Glyoxalase-like_dom"/>
</dbReference>
<protein>
    <submittedName>
        <fullName evidence="2">Glyoxalase/bleomycin resistance protein/dioxygenase</fullName>
    </submittedName>
</protein>
<proteinExistence type="predicted"/>
<dbReference type="STRING" id="100884.GCA_000269565_02921"/>
<dbReference type="GO" id="GO:0051213">
    <property type="term" value="F:dioxygenase activity"/>
    <property type="evidence" value="ECO:0007669"/>
    <property type="project" value="UniProtKB-KW"/>
</dbReference>
<evidence type="ECO:0000313" key="2">
    <source>
        <dbReference type="EMBL" id="EFW05699.1"/>
    </source>
</evidence>
<dbReference type="OrthoDB" id="9815599at2"/>
<dbReference type="InterPro" id="IPR037523">
    <property type="entry name" value="VOC_core"/>
</dbReference>
<organism evidence="2 3">
    <name type="scientific">Coprobacillus cateniformis</name>
    <dbReference type="NCBI Taxonomy" id="100884"/>
    <lineage>
        <taxon>Bacteria</taxon>
        <taxon>Bacillati</taxon>
        <taxon>Bacillota</taxon>
        <taxon>Erysipelotrichia</taxon>
        <taxon>Erysipelotrichales</taxon>
        <taxon>Coprobacillaceae</taxon>
        <taxon>Coprobacillus</taxon>
    </lineage>
</organism>
<dbReference type="SUPFAM" id="SSF54593">
    <property type="entry name" value="Glyoxalase/Bleomycin resistance protein/Dihydroxybiphenyl dioxygenase"/>
    <property type="match status" value="1"/>
</dbReference>
<name>E7G8I7_9FIRM</name>
<gene>
    <name evidence="2" type="ORF">HMPREF9488_01075</name>
</gene>
<dbReference type="Gene3D" id="3.10.180.10">
    <property type="entry name" value="2,3-Dihydroxybiphenyl 1,2-Dioxygenase, domain 1"/>
    <property type="match status" value="1"/>
</dbReference>
<dbReference type="GeneID" id="78230721"/>
<evidence type="ECO:0000313" key="3">
    <source>
        <dbReference type="Proteomes" id="UP000003157"/>
    </source>
</evidence>
<dbReference type="HOGENOM" id="CLU_105776_0_0_9"/>
<dbReference type="Proteomes" id="UP000003157">
    <property type="component" value="Unassembled WGS sequence"/>
</dbReference>
<keyword evidence="2" id="KW-0223">Dioxygenase</keyword>
<accession>E7G8I7</accession>
<reference evidence="2 3" key="1">
    <citation type="submission" date="2010-12" db="EMBL/GenBank/DDBJ databases">
        <title>The Genome Sequence of Coprobacillus sp. strain 29_1.</title>
        <authorList>
            <consortium name="The Broad Institute Genome Sequencing Platform"/>
            <person name="Earl A."/>
            <person name="Ward D."/>
            <person name="Feldgarden M."/>
            <person name="Gevers D."/>
            <person name="Daigneault M."/>
            <person name="Sibley C.D."/>
            <person name="White A."/>
            <person name="Strauss J."/>
            <person name="Allen-Vercoe E."/>
            <person name="Young S.K."/>
            <person name="Zeng Q."/>
            <person name="Gargeya S."/>
            <person name="Fitzgerald M."/>
            <person name="Haas B."/>
            <person name="Abouelleil A."/>
            <person name="Alvarado L."/>
            <person name="Arachchi H.M."/>
            <person name="Berlin A."/>
            <person name="Brown A."/>
            <person name="Chapman S.B."/>
            <person name="Chen Z."/>
            <person name="Dunbar C."/>
            <person name="Freedman E."/>
            <person name="Gearin G."/>
            <person name="Gellesch M."/>
            <person name="Goldberg J."/>
            <person name="Griggs A."/>
            <person name="Gujja S."/>
            <person name="Heilman E."/>
            <person name="Heiman D."/>
            <person name="Howarth C."/>
            <person name="Larson L."/>
            <person name="Lui A."/>
            <person name="MacDonald P.J.P."/>
            <person name="Mehta T."/>
            <person name="Montmayeur A."/>
            <person name="Murphy C."/>
            <person name="Neiman D."/>
            <person name="Pearson M."/>
            <person name="Priest M."/>
            <person name="Roberts A."/>
            <person name="Saif S."/>
            <person name="Shea T."/>
            <person name="Shenoy N."/>
            <person name="Sisk P."/>
            <person name="Stolte C."/>
            <person name="Sykes S."/>
            <person name="White J."/>
            <person name="Yandava C."/>
            <person name="Nusbaum C."/>
            <person name="Birren B."/>
        </authorList>
    </citation>
    <scope>NUCLEOTIDE SEQUENCE [LARGE SCALE GENOMIC DNA]</scope>
    <source>
        <strain evidence="2 3">29_1</strain>
    </source>
</reference>
<dbReference type="PROSITE" id="PS51819">
    <property type="entry name" value="VOC"/>
    <property type="match status" value="1"/>
</dbReference>
<dbReference type="InterPro" id="IPR029068">
    <property type="entry name" value="Glyas_Bleomycin-R_OHBP_Dase"/>
</dbReference>
<dbReference type="Pfam" id="PF12681">
    <property type="entry name" value="Glyoxalase_2"/>
    <property type="match status" value="1"/>
</dbReference>
<comment type="caution">
    <text evidence="2">The sequence shown here is derived from an EMBL/GenBank/DDBJ whole genome shotgun (WGS) entry which is preliminary data.</text>
</comment>
<evidence type="ECO:0000259" key="1">
    <source>
        <dbReference type="PROSITE" id="PS51819"/>
    </source>
</evidence>
<keyword evidence="3" id="KW-1185">Reference proteome</keyword>
<sequence length="156" mass="18257">MKYCGSLYVIKDSEKTKAFYKEILGLRVITDFGANFVLTGGISFQTLDSWQNFIEKSTDDIHLNANNGEMYFESEDLDDFIKRLDSRDDIEYVHPLKTHDWGQRGIRIYDPDHHIIEISETLSNVCKRFIEQGLNLQEISQKTMLSEKMINRLLKK</sequence>